<comment type="caution">
    <text evidence="3">The sequence shown here is derived from an EMBL/GenBank/DDBJ whole genome shotgun (WGS) entry which is preliminary data.</text>
</comment>
<feature type="compositionally biased region" description="Acidic residues" evidence="1">
    <location>
        <begin position="277"/>
        <end position="289"/>
    </location>
</feature>
<dbReference type="EMBL" id="JBBBZM010000055">
    <property type="protein sequence ID" value="KAL0636172.1"/>
    <property type="molecule type" value="Genomic_DNA"/>
</dbReference>
<gene>
    <name evidence="3" type="ORF">Q9L58_004846</name>
</gene>
<dbReference type="InterPro" id="IPR053000">
    <property type="entry name" value="WSS1-like_metalloprotease"/>
</dbReference>
<dbReference type="PANTHER" id="PTHR46622:SF1">
    <property type="entry name" value="DNA-DEPENDENT METALLOPROTEASE WSS1"/>
    <property type="match status" value="1"/>
</dbReference>
<dbReference type="CDD" id="cd07344">
    <property type="entry name" value="M48_yhfN_like"/>
    <property type="match status" value="1"/>
</dbReference>
<evidence type="ECO:0000259" key="2">
    <source>
        <dbReference type="PROSITE" id="PS51397"/>
    </source>
</evidence>
<evidence type="ECO:0000313" key="3">
    <source>
        <dbReference type="EMBL" id="KAL0636172.1"/>
    </source>
</evidence>
<evidence type="ECO:0000313" key="4">
    <source>
        <dbReference type="Proteomes" id="UP001447188"/>
    </source>
</evidence>
<keyword evidence="4" id="KW-1185">Reference proteome</keyword>
<feature type="compositionally biased region" description="Basic and acidic residues" evidence="1">
    <location>
        <begin position="356"/>
        <end position="368"/>
    </location>
</feature>
<accession>A0ABR3GJQ6</accession>
<dbReference type="Pfam" id="PF08325">
    <property type="entry name" value="WLM"/>
    <property type="match status" value="1"/>
</dbReference>
<feature type="compositionally biased region" description="Basic and acidic residues" evidence="1">
    <location>
        <begin position="217"/>
        <end position="230"/>
    </location>
</feature>
<dbReference type="PROSITE" id="PS51397">
    <property type="entry name" value="WLM"/>
    <property type="match status" value="1"/>
</dbReference>
<feature type="region of interest" description="Disordered" evidence="1">
    <location>
        <begin position="159"/>
        <end position="385"/>
    </location>
</feature>
<protein>
    <recommendedName>
        <fullName evidence="2">WLM domain-containing protein</fullName>
    </recommendedName>
</protein>
<dbReference type="PANTHER" id="PTHR46622">
    <property type="entry name" value="DNA-DEPENDENT METALLOPROTEASE WSS1"/>
    <property type="match status" value="1"/>
</dbReference>
<sequence>MPLGFERLNVRKQPPNKLITFVEALNGPDKAIAQDFLERIAAIVYPIMKDNGLAVASLDEFPPNLEFWGRNFNAGECIQIVLKNPKTGQWLPFQFVQGVMIHELAHIKQMNHSRAFWAVNNKFSGELRLLRSKGYTGEGFWSAGRVLISAEYTQDRPLAESDMPHSLCGGTYRSRERRRKNRSTDDQSTKKPKLTYAERQQRKKEKKFGFGEGNKVGADEDTRVKLEKGKSKSKGVPKVAQSNRGRELRAAAALKRFETQEKDTKPPKKDEDRETGGETDCDETSDEERDEKVIDVGGGKFLVPVSREQDGKTEQDEMKRELLKLAGACGTGGSGSGPSESEKDGKQSTVDDESDRELIGYDPRKRTPTEGSVAQLRKQTTGKEIDESHITISDVSRRGGGPNIQNPIEISGDNTNARELACSACSVVNDDDAVLCVVCANVLEPGKMPNAWMCSGLNCGGSTYRNAGDVGVCGICGLRKSVSKVNR</sequence>
<feature type="compositionally biased region" description="Basic and acidic residues" evidence="1">
    <location>
        <begin position="307"/>
        <end position="323"/>
    </location>
</feature>
<organism evidence="3 4">
    <name type="scientific">Discina gigas</name>
    <dbReference type="NCBI Taxonomy" id="1032678"/>
    <lineage>
        <taxon>Eukaryota</taxon>
        <taxon>Fungi</taxon>
        <taxon>Dikarya</taxon>
        <taxon>Ascomycota</taxon>
        <taxon>Pezizomycotina</taxon>
        <taxon>Pezizomycetes</taxon>
        <taxon>Pezizales</taxon>
        <taxon>Discinaceae</taxon>
        <taxon>Discina</taxon>
    </lineage>
</organism>
<evidence type="ECO:0000256" key="1">
    <source>
        <dbReference type="SAM" id="MobiDB-lite"/>
    </source>
</evidence>
<dbReference type="InterPro" id="IPR013536">
    <property type="entry name" value="WLM_dom"/>
</dbReference>
<feature type="domain" description="WLM" evidence="2">
    <location>
        <begin position="10"/>
        <end position="258"/>
    </location>
</feature>
<proteinExistence type="predicted"/>
<feature type="compositionally biased region" description="Basic and acidic residues" evidence="1">
    <location>
        <begin position="244"/>
        <end position="276"/>
    </location>
</feature>
<dbReference type="Proteomes" id="UP001447188">
    <property type="component" value="Unassembled WGS sequence"/>
</dbReference>
<name>A0ABR3GJQ6_9PEZI</name>
<reference evidence="3 4" key="1">
    <citation type="submission" date="2024-02" db="EMBL/GenBank/DDBJ databases">
        <title>Discinaceae phylogenomics.</title>
        <authorList>
            <person name="Dirks A.C."/>
            <person name="James T.Y."/>
        </authorList>
    </citation>
    <scope>NUCLEOTIDE SEQUENCE [LARGE SCALE GENOMIC DNA]</scope>
    <source>
        <strain evidence="3 4">ACD0624</strain>
    </source>
</reference>
<dbReference type="Gene3D" id="3.30.2010.10">
    <property type="entry name" value="Metalloproteases ('zincins'), catalytic domain"/>
    <property type="match status" value="1"/>
</dbReference>